<proteinExistence type="predicted"/>
<dbReference type="EMBL" id="QSBM01000004">
    <property type="protein sequence ID" value="RGX30936.1"/>
    <property type="molecule type" value="Genomic_DNA"/>
</dbReference>
<evidence type="ECO:0008006" key="3">
    <source>
        <dbReference type="Google" id="ProtNLM"/>
    </source>
</evidence>
<protein>
    <recommendedName>
        <fullName evidence="3">MarR family transcriptional regulator</fullName>
    </recommendedName>
</protein>
<comment type="caution">
    <text evidence="1">The sequence shown here is derived from an EMBL/GenBank/DDBJ whole genome shotgun (WGS) entry which is preliminary data.</text>
</comment>
<evidence type="ECO:0000313" key="2">
    <source>
        <dbReference type="Proteomes" id="UP000283880"/>
    </source>
</evidence>
<dbReference type="SUPFAM" id="SSF46785">
    <property type="entry name" value="Winged helix' DNA-binding domain"/>
    <property type="match status" value="1"/>
</dbReference>
<reference evidence="1 2" key="1">
    <citation type="submission" date="2018-08" db="EMBL/GenBank/DDBJ databases">
        <title>A genome reference for cultivated species of the human gut microbiota.</title>
        <authorList>
            <person name="Zou Y."/>
            <person name="Xue W."/>
            <person name="Luo G."/>
        </authorList>
    </citation>
    <scope>NUCLEOTIDE SEQUENCE [LARGE SCALE GENOMIC DNA]</scope>
    <source>
        <strain evidence="1 2">AF04-15</strain>
    </source>
</reference>
<dbReference type="AlphaFoldDB" id="A0A413FI98"/>
<sequence>MVDEKMVLRLYCRTTVNIMNAGHDIIPSTVVADICGCSLYRARKIIKKLVDMGLLESAGEGGWDEEQPYIMRGYRLTRQGRKSKQYAKAQWDEAKICSKCFGGGSPYSYFKGFRSSTEFRRLT</sequence>
<name>A0A413FI98_9FIRM</name>
<evidence type="ECO:0000313" key="1">
    <source>
        <dbReference type="EMBL" id="RGX30936.1"/>
    </source>
</evidence>
<dbReference type="Proteomes" id="UP000283880">
    <property type="component" value="Unassembled WGS sequence"/>
</dbReference>
<organism evidence="1 2">
    <name type="scientific">Enterocloster asparagiformis</name>
    <dbReference type="NCBI Taxonomy" id="333367"/>
    <lineage>
        <taxon>Bacteria</taxon>
        <taxon>Bacillati</taxon>
        <taxon>Bacillota</taxon>
        <taxon>Clostridia</taxon>
        <taxon>Lachnospirales</taxon>
        <taxon>Lachnospiraceae</taxon>
        <taxon>Enterocloster</taxon>
    </lineage>
</organism>
<gene>
    <name evidence="1" type="ORF">DWV29_07150</name>
</gene>
<dbReference type="InterPro" id="IPR036390">
    <property type="entry name" value="WH_DNA-bd_sf"/>
</dbReference>
<accession>A0A413FI98</accession>